<dbReference type="PROSITE" id="PS50102">
    <property type="entry name" value="RRM"/>
    <property type="match status" value="1"/>
</dbReference>
<dbReference type="PANTHER" id="PTHR23236">
    <property type="entry name" value="EUKARYOTIC TRANSLATION INITIATION FACTOR 4B/4H"/>
    <property type="match status" value="1"/>
</dbReference>
<organism evidence="2 3">
    <name type="scientific">Pristionchus pacificus</name>
    <name type="common">Parasitic nematode worm</name>
    <dbReference type="NCBI Taxonomy" id="54126"/>
    <lineage>
        <taxon>Eukaryota</taxon>
        <taxon>Metazoa</taxon>
        <taxon>Ecdysozoa</taxon>
        <taxon>Nematoda</taxon>
        <taxon>Chromadorea</taxon>
        <taxon>Rhabditida</taxon>
        <taxon>Rhabditina</taxon>
        <taxon>Diplogasteromorpha</taxon>
        <taxon>Diplogasteroidea</taxon>
        <taxon>Neodiplogasteridae</taxon>
        <taxon>Pristionchus</taxon>
    </lineage>
</organism>
<dbReference type="OrthoDB" id="4726at2759"/>
<dbReference type="EnsemblMetazoa" id="PPA37351.1">
    <property type="protein sequence ID" value="PPA37351.1"/>
    <property type="gene ID" value="WBGene00275720"/>
</dbReference>
<dbReference type="InterPro" id="IPR035979">
    <property type="entry name" value="RBD_domain_sf"/>
</dbReference>
<reference evidence="3" key="1">
    <citation type="journal article" date="2008" name="Nat. Genet.">
        <title>The Pristionchus pacificus genome provides a unique perspective on nematode lifestyle and parasitism.</title>
        <authorList>
            <person name="Dieterich C."/>
            <person name="Clifton S.W."/>
            <person name="Schuster L.N."/>
            <person name="Chinwalla A."/>
            <person name="Delehaunty K."/>
            <person name="Dinkelacker I."/>
            <person name="Fulton L."/>
            <person name="Fulton R."/>
            <person name="Godfrey J."/>
            <person name="Minx P."/>
            <person name="Mitreva M."/>
            <person name="Roeseler W."/>
            <person name="Tian H."/>
            <person name="Witte H."/>
            <person name="Yang S.P."/>
            <person name="Wilson R.K."/>
            <person name="Sommer R.J."/>
        </authorList>
    </citation>
    <scope>NUCLEOTIDE SEQUENCE [LARGE SCALE GENOMIC DNA]</scope>
    <source>
        <strain evidence="3">PS312</strain>
    </source>
</reference>
<dbReference type="Gene3D" id="3.30.70.330">
    <property type="match status" value="1"/>
</dbReference>
<keyword evidence="3" id="KW-1185">Reference proteome</keyword>
<sequence length="211" mass="23273">MSTGSVSSAPSSCSSIDDLELQQRMAEIEDEQVKLKALQSQLAVSYAPRPAPVPAFKTISPEEQAEADSRSIYVGNVSCSICVWLCFSVRSLQQDYVDYTCSDSDLKTHFLACGTVTRVTIPRDRFKSTPKGFAYVEFADTGARAKAVAMVDSLLKGRQIKVTEKRTNIRGISTTNRFPGFNKVNRAHGGAIIKHAYVAAKSIYQRRHPKM</sequence>
<accession>A0A8R1US08</accession>
<evidence type="ECO:0000313" key="3">
    <source>
        <dbReference type="Proteomes" id="UP000005239"/>
    </source>
</evidence>
<gene>
    <name evidence="2" type="primary">WBGene00275720</name>
</gene>
<evidence type="ECO:0000256" key="1">
    <source>
        <dbReference type="ARBA" id="ARBA00022884"/>
    </source>
</evidence>
<dbReference type="SMART" id="SM00360">
    <property type="entry name" value="RRM"/>
    <property type="match status" value="1"/>
</dbReference>
<proteinExistence type="predicted"/>
<dbReference type="PANTHER" id="PTHR23236:SF12">
    <property type="entry name" value="EUKARYOTIC INITIATION FACTOR 4B-RELATED"/>
    <property type="match status" value="1"/>
</dbReference>
<name>A0A2A6BS35_PRIPA</name>
<dbReference type="AlphaFoldDB" id="A0A2A6BS35"/>
<keyword evidence="1" id="KW-0694">RNA-binding</keyword>
<dbReference type="SUPFAM" id="SSF54928">
    <property type="entry name" value="RNA-binding domain, RBD"/>
    <property type="match status" value="1"/>
</dbReference>
<dbReference type="Proteomes" id="UP000005239">
    <property type="component" value="Unassembled WGS sequence"/>
</dbReference>
<dbReference type="Pfam" id="PF00076">
    <property type="entry name" value="RRM_1"/>
    <property type="match status" value="1"/>
</dbReference>
<dbReference type="InterPro" id="IPR000504">
    <property type="entry name" value="RRM_dom"/>
</dbReference>
<dbReference type="InterPro" id="IPR012677">
    <property type="entry name" value="Nucleotide-bd_a/b_plait_sf"/>
</dbReference>
<dbReference type="GO" id="GO:0005634">
    <property type="term" value="C:nucleus"/>
    <property type="evidence" value="ECO:0000318"/>
    <property type="project" value="GO_Central"/>
</dbReference>
<reference evidence="2" key="2">
    <citation type="submission" date="2022-06" db="UniProtKB">
        <authorList>
            <consortium name="EnsemblMetazoa"/>
        </authorList>
    </citation>
    <scope>IDENTIFICATION</scope>
    <source>
        <strain evidence="2">PS312</strain>
    </source>
</reference>
<protein>
    <submittedName>
        <fullName evidence="2">RNA binding protein</fullName>
    </submittedName>
</protein>
<evidence type="ECO:0000313" key="2">
    <source>
        <dbReference type="EnsemblMetazoa" id="PPA37351.1"/>
    </source>
</evidence>
<accession>A0A2A6BS35</accession>
<dbReference type="GO" id="GO:0008143">
    <property type="term" value="F:poly(A) binding"/>
    <property type="evidence" value="ECO:0000318"/>
    <property type="project" value="GO_Central"/>
</dbReference>